<dbReference type="Proteomes" id="UP000269352">
    <property type="component" value="Unassembled WGS sequence"/>
</dbReference>
<dbReference type="GO" id="GO:0003729">
    <property type="term" value="F:mRNA binding"/>
    <property type="evidence" value="ECO:0007669"/>
    <property type="project" value="TreeGrafter"/>
</dbReference>
<organism evidence="2 3">
    <name type="scientific">Termititenax aidoneus</name>
    <dbReference type="NCBI Taxonomy" id="2218524"/>
    <lineage>
        <taxon>Bacteria</taxon>
        <taxon>Bacillati</taxon>
        <taxon>Candidatus Margulisiibacteriota</taxon>
        <taxon>Candidatus Termititenacia</taxon>
        <taxon>Candidatus Termititenacales</taxon>
        <taxon>Candidatus Termititenacaceae</taxon>
        <taxon>Candidatus Termititenax</taxon>
    </lineage>
</organism>
<evidence type="ECO:0000313" key="2">
    <source>
        <dbReference type="EMBL" id="GBR73566.1"/>
    </source>
</evidence>
<dbReference type="PANTHER" id="PTHR10724">
    <property type="entry name" value="30S RIBOSOMAL PROTEIN S1"/>
    <property type="match status" value="1"/>
</dbReference>
<dbReference type="EMBL" id="BGZN01000013">
    <property type="protein sequence ID" value="GBR73566.1"/>
    <property type="molecule type" value="Genomic_DNA"/>
</dbReference>
<dbReference type="SUPFAM" id="SSF50249">
    <property type="entry name" value="Nucleic acid-binding proteins"/>
    <property type="match status" value="1"/>
</dbReference>
<dbReference type="SMART" id="SM00316">
    <property type="entry name" value="S1"/>
    <property type="match status" value="1"/>
</dbReference>
<comment type="caution">
    <text evidence="2">The sequence shown here is derived from an EMBL/GenBank/DDBJ whole genome shotgun (WGS) entry which is preliminary data.</text>
</comment>
<accession>A0A388TA55</accession>
<dbReference type="GO" id="GO:0006412">
    <property type="term" value="P:translation"/>
    <property type="evidence" value="ECO:0007669"/>
    <property type="project" value="TreeGrafter"/>
</dbReference>
<dbReference type="GO" id="GO:0003735">
    <property type="term" value="F:structural constituent of ribosome"/>
    <property type="evidence" value="ECO:0007669"/>
    <property type="project" value="TreeGrafter"/>
</dbReference>
<dbReference type="PROSITE" id="PS50126">
    <property type="entry name" value="S1"/>
    <property type="match status" value="1"/>
</dbReference>
<evidence type="ECO:0000259" key="1">
    <source>
        <dbReference type="PROSITE" id="PS50126"/>
    </source>
</evidence>
<dbReference type="InterPro" id="IPR050437">
    <property type="entry name" value="Ribos_protein_bS1-like"/>
</dbReference>
<evidence type="ECO:0000313" key="3">
    <source>
        <dbReference type="Proteomes" id="UP000269352"/>
    </source>
</evidence>
<dbReference type="AlphaFoldDB" id="A0A388TA55"/>
<dbReference type="Gene3D" id="2.40.50.140">
    <property type="entry name" value="Nucleic acid-binding proteins"/>
    <property type="match status" value="1"/>
</dbReference>
<sequence length="154" mass="17319">MAEENKTENPQPQEYSAGELLKGSVTGITSFGAFVKLPDGKEGLVHISEIANTYVTNIENFIKLGEEVTVKVLGKNNKGKYDLSIKQASTTAAPVFRHAPRSEDGKRKSFEPGSFDELIHNFLKTSEEVQLDVRRNLQYRQGLRRKGQKKHKEE</sequence>
<gene>
    <name evidence="2" type="ORF">NO1_0917</name>
</gene>
<proteinExistence type="predicted"/>
<dbReference type="InterPro" id="IPR012340">
    <property type="entry name" value="NA-bd_OB-fold"/>
</dbReference>
<dbReference type="Pfam" id="PF00575">
    <property type="entry name" value="S1"/>
    <property type="match status" value="1"/>
</dbReference>
<name>A0A388TA55_TERA1</name>
<keyword evidence="3" id="KW-1185">Reference proteome</keyword>
<feature type="domain" description="S1 motif" evidence="1">
    <location>
        <begin position="18"/>
        <end position="86"/>
    </location>
</feature>
<protein>
    <submittedName>
        <fullName evidence="2">RNA-binding protein S1</fullName>
    </submittedName>
</protein>
<dbReference type="InterPro" id="IPR003029">
    <property type="entry name" value="S1_domain"/>
</dbReference>
<reference evidence="2 3" key="1">
    <citation type="journal article" date="2019" name="ISME J.">
        <title>Genome analyses of uncultured TG2/ZB3 bacteria in 'Margulisbacteria' specifically attached to ectosymbiotic spirochetes of protists in the termite gut.</title>
        <authorList>
            <person name="Utami Y.D."/>
            <person name="Kuwahara H."/>
            <person name="Igai K."/>
            <person name="Murakami T."/>
            <person name="Sugaya K."/>
            <person name="Morikawa T."/>
            <person name="Nagura Y."/>
            <person name="Yuki M."/>
            <person name="Deevong P."/>
            <person name="Inoue T."/>
            <person name="Kihara K."/>
            <person name="Lo N."/>
            <person name="Yamada A."/>
            <person name="Ohkuma M."/>
            <person name="Hongoh Y."/>
        </authorList>
    </citation>
    <scope>NUCLEOTIDE SEQUENCE [LARGE SCALE GENOMIC DNA]</scope>
    <source>
        <strain evidence="2">NkOx7-01</strain>
    </source>
</reference>